<dbReference type="STRING" id="180088.A0A1J8QIE4"/>
<dbReference type="InterPro" id="IPR032675">
    <property type="entry name" value="LRR_dom_sf"/>
</dbReference>
<dbReference type="PANTHER" id="PTHR38926">
    <property type="entry name" value="F-BOX DOMAIN CONTAINING PROTEIN, EXPRESSED"/>
    <property type="match status" value="1"/>
</dbReference>
<evidence type="ECO:0000313" key="2">
    <source>
        <dbReference type="Proteomes" id="UP000183567"/>
    </source>
</evidence>
<organism evidence="1 2">
    <name type="scientific">Rhizopogon vesiculosus</name>
    <dbReference type="NCBI Taxonomy" id="180088"/>
    <lineage>
        <taxon>Eukaryota</taxon>
        <taxon>Fungi</taxon>
        <taxon>Dikarya</taxon>
        <taxon>Basidiomycota</taxon>
        <taxon>Agaricomycotina</taxon>
        <taxon>Agaricomycetes</taxon>
        <taxon>Agaricomycetidae</taxon>
        <taxon>Boletales</taxon>
        <taxon>Suillineae</taxon>
        <taxon>Rhizopogonaceae</taxon>
        <taxon>Rhizopogon</taxon>
    </lineage>
</organism>
<name>A0A1J8QIE4_9AGAM</name>
<sequence>MSFVPSELILCVLENEYYTPWRTRPSGTPNYKLLKACALVCRTWSGPAQSLLFRSAIHIDNRNIHKFLAALLSSTARGTALGDCVRILEISIPNDIWIINGGCNQNDFANILLACPRMYQLRLNVFGKSELEEKTLKKLSVAGRRLKALEVFCYEPKSPIPFHVLGMWPNIEFLCIGSTDTMMCGGGELAQRKGAGLCLYQLELTTPSTPEVMNWLLASSANSLRILDLGRHMIEQHINILAPHAPQLRSLRIACRDGHPADLQLLRMCTALEELVLYEIPERSPLAPNLSPTIEYITFETASRSVRSFSVKLQAVIGVVDALPNLKVVTYRNQWQEESVESDLEVLKEKCRVKGVEVVISEIPSWCEDPVKMPFVPPELVLRVLESGYYSTSGTPDYTLLKACALVCRTWSEPAQSLLFRSAINIYNYNIHKFRAALLCSAARGRALGCNQDDFAELLLACPRVYQLRLDFFRKMELEEKTLKKLSVAGQRLKALELLFWPEFWEPESPIIALHLLGMWPNIEFLRIVSTGPALMTPSTPEAINWLLASSANSLRILDLGSISRLTERDIDALAPHAPQLRSLRIACYDDNSAHLRLLRMCTALEEVVLYEIPERCPLAPNLPPTIECFSFITSTSNPGSFSRRLQAVINVVDVLPNLQVVTCIYAQQTLVRYDLEALKAKCRIKGVEVVVSKLLPCCEDPVKVKRFPRTRFCVEL</sequence>
<dbReference type="EMBL" id="LVVM01004181">
    <property type="protein sequence ID" value="OJA13369.1"/>
    <property type="molecule type" value="Genomic_DNA"/>
</dbReference>
<dbReference type="AlphaFoldDB" id="A0A1J8QIE4"/>
<gene>
    <name evidence="1" type="ORF">AZE42_12062</name>
</gene>
<proteinExistence type="predicted"/>
<dbReference type="OrthoDB" id="270763at2759"/>
<evidence type="ECO:0008006" key="3">
    <source>
        <dbReference type="Google" id="ProtNLM"/>
    </source>
</evidence>
<dbReference type="Proteomes" id="UP000183567">
    <property type="component" value="Unassembled WGS sequence"/>
</dbReference>
<reference evidence="1 2" key="1">
    <citation type="submission" date="2016-03" db="EMBL/GenBank/DDBJ databases">
        <title>Comparative genomics of the ectomycorrhizal sister species Rhizopogon vinicolor and Rhizopogon vesiculosus (Basidiomycota: Boletales) reveals a divergence of the mating type B locus.</title>
        <authorList>
            <person name="Mujic A.B."/>
            <person name="Kuo A."/>
            <person name="Tritt A."/>
            <person name="Lipzen A."/>
            <person name="Chen C."/>
            <person name="Johnson J."/>
            <person name="Sharma A."/>
            <person name="Barry K."/>
            <person name="Grigoriev I.V."/>
            <person name="Spatafora J.W."/>
        </authorList>
    </citation>
    <scope>NUCLEOTIDE SEQUENCE [LARGE SCALE GENOMIC DNA]</scope>
    <source>
        <strain evidence="1 2">AM-OR11-056</strain>
    </source>
</reference>
<accession>A0A1J8QIE4</accession>
<evidence type="ECO:0000313" key="1">
    <source>
        <dbReference type="EMBL" id="OJA13369.1"/>
    </source>
</evidence>
<dbReference type="SUPFAM" id="SSF52047">
    <property type="entry name" value="RNI-like"/>
    <property type="match status" value="2"/>
</dbReference>
<comment type="caution">
    <text evidence="1">The sequence shown here is derived from an EMBL/GenBank/DDBJ whole genome shotgun (WGS) entry which is preliminary data.</text>
</comment>
<keyword evidence="2" id="KW-1185">Reference proteome</keyword>
<dbReference type="Gene3D" id="3.80.10.10">
    <property type="entry name" value="Ribonuclease Inhibitor"/>
    <property type="match status" value="2"/>
</dbReference>
<protein>
    <recommendedName>
        <fullName evidence="3">F-box domain-containing protein</fullName>
    </recommendedName>
</protein>
<dbReference type="PANTHER" id="PTHR38926:SF5">
    <property type="entry name" value="F-BOX AND LEUCINE-RICH REPEAT PROTEIN 6"/>
    <property type="match status" value="1"/>
</dbReference>